<protein>
    <submittedName>
        <fullName evidence="9">Carbohydrate ABC transporter permease</fullName>
    </submittedName>
</protein>
<dbReference type="InterPro" id="IPR000515">
    <property type="entry name" value="MetI-like"/>
</dbReference>
<gene>
    <name evidence="9" type="ORF">ACFPXP_15540</name>
</gene>
<comment type="subcellular location">
    <subcellularLocation>
        <location evidence="1 7">Cell membrane</location>
        <topology evidence="1 7">Multi-pass membrane protein</topology>
    </subcellularLocation>
</comment>
<dbReference type="RefSeq" id="WP_379895261.1">
    <property type="nucleotide sequence ID" value="NZ_CBCSCT010000030.1"/>
</dbReference>
<evidence type="ECO:0000259" key="8">
    <source>
        <dbReference type="PROSITE" id="PS50928"/>
    </source>
</evidence>
<sequence length="295" mass="33380">MDASSSVSKGSARTPGPRRGLNYKLRTSILPHIALLFFAVIFLFPFVWLFLTSLKTPDEIFELPPRIFPREFQWSNYSAAVEAIPFFRYMLNTFIICFINIIGQLFAAPLVAYSIARIPWKGRNIIFTIVVATMILPSQVQLIPQYIIFTELGWVNTIVPLTIGAFFGAPFFIFLLRQFLLGIPRELSEAAKIDGASELRIYVQIILPLLKPALATVALFSFIWSYVDFMGPLIYLNDSAKWTITVGLQGFQQDHGAQWEQLMAAATIMAVPMILLYFFAQKYFMQSGSALTGFK</sequence>
<keyword evidence="2 7" id="KW-0813">Transport</keyword>
<evidence type="ECO:0000256" key="1">
    <source>
        <dbReference type="ARBA" id="ARBA00004651"/>
    </source>
</evidence>
<reference evidence="10" key="1">
    <citation type="journal article" date="2019" name="Int. J. Syst. Evol. Microbiol.">
        <title>The Global Catalogue of Microorganisms (GCM) 10K type strain sequencing project: providing services to taxonomists for standard genome sequencing and annotation.</title>
        <authorList>
            <consortium name="The Broad Institute Genomics Platform"/>
            <consortium name="The Broad Institute Genome Sequencing Center for Infectious Disease"/>
            <person name="Wu L."/>
            <person name="Ma J."/>
        </authorList>
    </citation>
    <scope>NUCLEOTIDE SEQUENCE [LARGE SCALE GENOMIC DNA]</scope>
    <source>
        <strain evidence="10">CCM 8749</strain>
    </source>
</reference>
<keyword evidence="4 7" id="KW-0812">Transmembrane</keyword>
<keyword evidence="5 7" id="KW-1133">Transmembrane helix</keyword>
<accession>A0ABW1IRY5</accession>
<dbReference type="Gene3D" id="1.10.3720.10">
    <property type="entry name" value="MetI-like"/>
    <property type="match status" value="1"/>
</dbReference>
<dbReference type="PANTHER" id="PTHR43744">
    <property type="entry name" value="ABC TRANSPORTER PERMEASE PROTEIN MG189-RELATED-RELATED"/>
    <property type="match status" value="1"/>
</dbReference>
<feature type="transmembrane region" description="Helical" evidence="7">
    <location>
        <begin position="201"/>
        <end position="227"/>
    </location>
</feature>
<evidence type="ECO:0000256" key="7">
    <source>
        <dbReference type="RuleBase" id="RU363032"/>
    </source>
</evidence>
<dbReference type="EMBL" id="JBHSQV010000171">
    <property type="protein sequence ID" value="MFC5987818.1"/>
    <property type="molecule type" value="Genomic_DNA"/>
</dbReference>
<dbReference type="CDD" id="cd06261">
    <property type="entry name" value="TM_PBP2"/>
    <property type="match status" value="1"/>
</dbReference>
<dbReference type="Pfam" id="PF00528">
    <property type="entry name" value="BPD_transp_1"/>
    <property type="match status" value="1"/>
</dbReference>
<evidence type="ECO:0000256" key="3">
    <source>
        <dbReference type="ARBA" id="ARBA00022475"/>
    </source>
</evidence>
<dbReference type="PANTHER" id="PTHR43744:SF8">
    <property type="entry name" value="SN-GLYCEROL-3-PHOSPHATE TRANSPORT SYSTEM PERMEASE PROTEIN UGPE"/>
    <property type="match status" value="1"/>
</dbReference>
<feature type="domain" description="ABC transmembrane type-1" evidence="8">
    <location>
        <begin position="90"/>
        <end position="280"/>
    </location>
</feature>
<evidence type="ECO:0000256" key="5">
    <source>
        <dbReference type="ARBA" id="ARBA00022989"/>
    </source>
</evidence>
<dbReference type="PROSITE" id="PS50928">
    <property type="entry name" value="ABC_TM1"/>
    <property type="match status" value="1"/>
</dbReference>
<keyword evidence="10" id="KW-1185">Reference proteome</keyword>
<dbReference type="SUPFAM" id="SSF161098">
    <property type="entry name" value="MetI-like"/>
    <property type="match status" value="1"/>
</dbReference>
<comment type="caution">
    <text evidence="9">The sequence shown here is derived from an EMBL/GenBank/DDBJ whole genome shotgun (WGS) entry which is preliminary data.</text>
</comment>
<organism evidence="9 10">
    <name type="scientific">Marinicrinis lubricantis</name>
    <dbReference type="NCBI Taxonomy" id="2086470"/>
    <lineage>
        <taxon>Bacteria</taxon>
        <taxon>Bacillati</taxon>
        <taxon>Bacillota</taxon>
        <taxon>Bacilli</taxon>
        <taxon>Bacillales</taxon>
        <taxon>Paenibacillaceae</taxon>
    </lineage>
</organism>
<keyword evidence="3" id="KW-1003">Cell membrane</keyword>
<dbReference type="Proteomes" id="UP001596250">
    <property type="component" value="Unassembled WGS sequence"/>
</dbReference>
<evidence type="ECO:0000256" key="2">
    <source>
        <dbReference type="ARBA" id="ARBA00022448"/>
    </source>
</evidence>
<feature type="transmembrane region" description="Helical" evidence="7">
    <location>
        <begin position="262"/>
        <end position="280"/>
    </location>
</feature>
<feature type="transmembrane region" description="Helical" evidence="7">
    <location>
        <begin position="154"/>
        <end position="180"/>
    </location>
</feature>
<name>A0ABW1IRY5_9BACL</name>
<dbReference type="InterPro" id="IPR035906">
    <property type="entry name" value="MetI-like_sf"/>
</dbReference>
<feature type="transmembrane region" description="Helical" evidence="7">
    <location>
        <begin position="29"/>
        <end position="51"/>
    </location>
</feature>
<feature type="transmembrane region" description="Helical" evidence="7">
    <location>
        <begin position="125"/>
        <end position="148"/>
    </location>
</feature>
<evidence type="ECO:0000313" key="10">
    <source>
        <dbReference type="Proteomes" id="UP001596250"/>
    </source>
</evidence>
<keyword evidence="6 7" id="KW-0472">Membrane</keyword>
<proteinExistence type="inferred from homology"/>
<evidence type="ECO:0000256" key="6">
    <source>
        <dbReference type="ARBA" id="ARBA00023136"/>
    </source>
</evidence>
<evidence type="ECO:0000313" key="9">
    <source>
        <dbReference type="EMBL" id="MFC5987818.1"/>
    </source>
</evidence>
<evidence type="ECO:0000256" key="4">
    <source>
        <dbReference type="ARBA" id="ARBA00022692"/>
    </source>
</evidence>
<comment type="similarity">
    <text evidence="7">Belongs to the binding-protein-dependent transport system permease family.</text>
</comment>
<feature type="transmembrane region" description="Helical" evidence="7">
    <location>
        <begin position="89"/>
        <end position="113"/>
    </location>
</feature>